<feature type="region of interest" description="Disordered" evidence="1">
    <location>
        <begin position="1"/>
        <end position="22"/>
    </location>
</feature>
<evidence type="ECO:0000313" key="4">
    <source>
        <dbReference type="Proteomes" id="UP000318416"/>
    </source>
</evidence>
<organism evidence="3 4">
    <name type="scientific">Kitasatospora atroaurantiaca</name>
    <dbReference type="NCBI Taxonomy" id="285545"/>
    <lineage>
        <taxon>Bacteria</taxon>
        <taxon>Bacillati</taxon>
        <taxon>Actinomycetota</taxon>
        <taxon>Actinomycetes</taxon>
        <taxon>Kitasatosporales</taxon>
        <taxon>Streptomycetaceae</taxon>
        <taxon>Kitasatospora</taxon>
    </lineage>
</organism>
<proteinExistence type="predicted"/>
<evidence type="ECO:0008006" key="5">
    <source>
        <dbReference type="Google" id="ProtNLM"/>
    </source>
</evidence>
<evidence type="ECO:0000313" key="3">
    <source>
        <dbReference type="EMBL" id="TWE15626.1"/>
    </source>
</evidence>
<comment type="caution">
    <text evidence="3">The sequence shown here is derived from an EMBL/GenBank/DDBJ whole genome shotgun (WGS) entry which is preliminary data.</text>
</comment>
<dbReference type="OrthoDB" id="8535577at2"/>
<feature type="transmembrane region" description="Helical" evidence="2">
    <location>
        <begin position="34"/>
        <end position="52"/>
    </location>
</feature>
<feature type="transmembrane region" description="Helical" evidence="2">
    <location>
        <begin position="102"/>
        <end position="121"/>
    </location>
</feature>
<keyword evidence="2" id="KW-0472">Membrane</keyword>
<protein>
    <recommendedName>
        <fullName evidence="5">Integral membrane protein</fullName>
    </recommendedName>
</protein>
<name>A0A561EJ41_9ACTN</name>
<feature type="transmembrane region" description="Helical" evidence="2">
    <location>
        <begin position="141"/>
        <end position="160"/>
    </location>
</feature>
<feature type="transmembrane region" description="Helical" evidence="2">
    <location>
        <begin position="72"/>
        <end position="90"/>
    </location>
</feature>
<dbReference type="EMBL" id="VIVR01000001">
    <property type="protein sequence ID" value="TWE15626.1"/>
    <property type="molecule type" value="Genomic_DNA"/>
</dbReference>
<keyword evidence="2" id="KW-0812">Transmembrane</keyword>
<evidence type="ECO:0000256" key="1">
    <source>
        <dbReference type="SAM" id="MobiDB-lite"/>
    </source>
</evidence>
<dbReference type="AlphaFoldDB" id="A0A561EJ41"/>
<feature type="compositionally biased region" description="Polar residues" evidence="1">
    <location>
        <begin position="1"/>
        <end position="10"/>
    </location>
</feature>
<gene>
    <name evidence="3" type="ORF">FB465_0544</name>
</gene>
<keyword evidence="2" id="KW-1133">Transmembrane helix</keyword>
<dbReference type="Proteomes" id="UP000318416">
    <property type="component" value="Unassembled WGS sequence"/>
</dbReference>
<dbReference type="RefSeq" id="WP_145787235.1">
    <property type="nucleotide sequence ID" value="NZ_BAAABR010000004.1"/>
</dbReference>
<sequence length="182" mass="19593">MTARTGQRGSPPTGLARRWSQAADTHLTPTKRSLLVTWTAFGTTFGTVRLITHGIRGGWLPWGNVSAGGRHLHHYNIGIAALAGVGLVAVRGDDRAVRHPLVAAGYGAGTALIADEFALLLDLQDVYWTEEGRISVDVALGIMAALGTYLTAAPFWHEIVRITHEHARRRGAALLVRSAPYD</sequence>
<reference evidence="3 4" key="1">
    <citation type="submission" date="2019-06" db="EMBL/GenBank/DDBJ databases">
        <title>Sequencing the genomes of 1000 actinobacteria strains.</title>
        <authorList>
            <person name="Klenk H.-P."/>
        </authorList>
    </citation>
    <scope>NUCLEOTIDE SEQUENCE [LARGE SCALE GENOMIC DNA]</scope>
    <source>
        <strain evidence="3 4">DSM 41649</strain>
    </source>
</reference>
<keyword evidence="4" id="KW-1185">Reference proteome</keyword>
<evidence type="ECO:0000256" key="2">
    <source>
        <dbReference type="SAM" id="Phobius"/>
    </source>
</evidence>
<accession>A0A561EJ41</accession>